<proteinExistence type="inferred from homology"/>
<reference evidence="15 16" key="1">
    <citation type="submission" date="2019-08" db="EMBL/GenBank/DDBJ databases">
        <title>Highly reduced genomes of protist endosymbionts show evolutionary convergence.</title>
        <authorList>
            <person name="George E."/>
            <person name="Husnik F."/>
            <person name="Tashyreva D."/>
            <person name="Prokopchuk G."/>
            <person name="Horak A."/>
            <person name="Kwong W.K."/>
            <person name="Lukes J."/>
            <person name="Keeling P.J."/>
        </authorList>
    </citation>
    <scope>NUCLEOTIDE SEQUENCE [LARGE SCALE GENOMIC DNA]</scope>
    <source>
        <strain evidence="15">1605</strain>
    </source>
</reference>
<evidence type="ECO:0000256" key="5">
    <source>
        <dbReference type="ARBA" id="ARBA00022759"/>
    </source>
</evidence>
<feature type="active site" evidence="13">
    <location>
        <position position="7"/>
    </location>
</feature>
<comment type="subcellular location">
    <subcellularLocation>
        <location evidence="13">Cytoplasm</location>
    </subcellularLocation>
</comment>
<keyword evidence="2 13" id="KW-0963">Cytoplasm</keyword>
<name>A0A5C0UDW6_9PROT</name>
<dbReference type="KEGG" id="cip:FZC35_02415"/>
<evidence type="ECO:0000256" key="2">
    <source>
        <dbReference type="ARBA" id="ARBA00022490"/>
    </source>
</evidence>
<comment type="subunit">
    <text evidence="13">Homodimer which binds Holliday junction (HJ) DNA. The HJ becomes 2-fold symmetrical on binding to RuvC with unstacked arms; it has a different conformation from HJ DNA in complex with RuvA. In the full resolvosome a probable DNA-RuvA(4)-RuvB(12)-RuvC(2) complex forms which resolves the HJ.</text>
</comment>
<dbReference type="Pfam" id="PF02075">
    <property type="entry name" value="RuvC"/>
    <property type="match status" value="1"/>
</dbReference>
<sequence>MKILGLDVGLCKTGWGLIKKGKKLQCVDYGLIKPNPKLPLEQRLALLWSNTMNIIHTHNPENIAIEQTFFGLNASSGIRLGAAYGAIISAAGLAKVPVTSYPTTVIKQKVAGKGNATKEDVMSFVCKILKTEIDQEDISDALATAICHLQKIENNSQEIA</sequence>
<organism evidence="15 16">
    <name type="scientific">Candidatus Cytomitobacter indipagum</name>
    <dbReference type="NCBI Taxonomy" id="2601575"/>
    <lineage>
        <taxon>Bacteria</taxon>
        <taxon>Pseudomonadati</taxon>
        <taxon>Pseudomonadota</taxon>
        <taxon>Alphaproteobacteria</taxon>
        <taxon>Holosporales</taxon>
        <taxon>Holosporaceae</taxon>
        <taxon>Candidatus Cytomitobacter</taxon>
    </lineage>
</organism>
<feature type="active site" evidence="13">
    <location>
        <position position="137"/>
    </location>
</feature>
<dbReference type="PRINTS" id="PR00696">
    <property type="entry name" value="RSOLVASERUVC"/>
</dbReference>
<evidence type="ECO:0000313" key="16">
    <source>
        <dbReference type="Proteomes" id="UP000325155"/>
    </source>
</evidence>
<dbReference type="OrthoDB" id="9805499at2"/>
<evidence type="ECO:0000256" key="8">
    <source>
        <dbReference type="ARBA" id="ARBA00022842"/>
    </source>
</evidence>
<dbReference type="FunFam" id="3.30.420.10:FF:000002">
    <property type="entry name" value="Crossover junction endodeoxyribonuclease RuvC"/>
    <property type="match status" value="1"/>
</dbReference>
<dbReference type="NCBIfam" id="TIGR00228">
    <property type="entry name" value="ruvC"/>
    <property type="match status" value="1"/>
</dbReference>
<keyword evidence="11 13" id="KW-0234">DNA repair</keyword>
<dbReference type="InterPro" id="IPR036397">
    <property type="entry name" value="RNaseH_sf"/>
</dbReference>
<keyword evidence="9 13" id="KW-0238">DNA-binding</keyword>
<dbReference type="PANTHER" id="PTHR30194:SF3">
    <property type="entry name" value="CROSSOVER JUNCTION ENDODEOXYRIBONUCLEASE RUVC"/>
    <property type="match status" value="1"/>
</dbReference>
<dbReference type="Proteomes" id="UP000325155">
    <property type="component" value="Chromosome"/>
</dbReference>
<dbReference type="GO" id="GO:0005737">
    <property type="term" value="C:cytoplasm"/>
    <property type="evidence" value="ECO:0007669"/>
    <property type="project" value="UniProtKB-SubCell"/>
</dbReference>
<dbReference type="GO" id="GO:0006310">
    <property type="term" value="P:DNA recombination"/>
    <property type="evidence" value="ECO:0007669"/>
    <property type="project" value="UniProtKB-UniRule"/>
</dbReference>
<keyword evidence="5 13" id="KW-0255">Endonuclease</keyword>
<comment type="cofactor">
    <cofactor evidence="13">
        <name>Mg(2+)</name>
        <dbReference type="ChEBI" id="CHEBI:18420"/>
    </cofactor>
    <text evidence="13">Binds 2 Mg(2+) ion per subunit.</text>
</comment>
<feature type="binding site" evidence="13">
    <location>
        <position position="66"/>
    </location>
    <ligand>
        <name>Mg(2+)</name>
        <dbReference type="ChEBI" id="CHEBI:18420"/>
        <label>2</label>
    </ligand>
</feature>
<keyword evidence="7 13" id="KW-0378">Hydrolase</keyword>
<dbReference type="RefSeq" id="WP_148981055.1">
    <property type="nucleotide sequence ID" value="NZ_CP043315.1"/>
</dbReference>
<accession>A0A5C0UDW6</accession>
<dbReference type="GO" id="GO:0048476">
    <property type="term" value="C:Holliday junction resolvase complex"/>
    <property type="evidence" value="ECO:0007669"/>
    <property type="project" value="UniProtKB-UniRule"/>
</dbReference>
<dbReference type="HAMAP" id="MF_00034">
    <property type="entry name" value="RuvC"/>
    <property type="match status" value="1"/>
</dbReference>
<dbReference type="SUPFAM" id="SSF53098">
    <property type="entry name" value="Ribonuclease H-like"/>
    <property type="match status" value="1"/>
</dbReference>
<keyword evidence="8 13" id="KW-0460">Magnesium</keyword>
<dbReference type="GO" id="GO:0000287">
    <property type="term" value="F:magnesium ion binding"/>
    <property type="evidence" value="ECO:0007669"/>
    <property type="project" value="UniProtKB-UniRule"/>
</dbReference>
<keyword evidence="10 13" id="KW-0233">DNA recombination</keyword>
<dbReference type="GO" id="GO:0003677">
    <property type="term" value="F:DNA binding"/>
    <property type="evidence" value="ECO:0007669"/>
    <property type="project" value="UniProtKB-KW"/>
</dbReference>
<evidence type="ECO:0000256" key="10">
    <source>
        <dbReference type="ARBA" id="ARBA00023172"/>
    </source>
</evidence>
<dbReference type="AlphaFoldDB" id="A0A5C0UDW6"/>
<evidence type="ECO:0000256" key="13">
    <source>
        <dbReference type="HAMAP-Rule" id="MF_00034"/>
    </source>
</evidence>
<evidence type="ECO:0000256" key="4">
    <source>
        <dbReference type="ARBA" id="ARBA00022723"/>
    </source>
</evidence>
<keyword evidence="4 13" id="KW-0479">Metal-binding</keyword>
<dbReference type="CDD" id="cd16962">
    <property type="entry name" value="RuvC"/>
    <property type="match status" value="1"/>
</dbReference>
<evidence type="ECO:0000256" key="11">
    <source>
        <dbReference type="ARBA" id="ARBA00023204"/>
    </source>
</evidence>
<comment type="similarity">
    <text evidence="1 13">Belongs to the RuvC family.</text>
</comment>
<protein>
    <recommendedName>
        <fullName evidence="13 14">Crossover junction endodeoxyribonuclease RuvC</fullName>
        <ecNumber evidence="13 14">3.1.21.10</ecNumber>
    </recommendedName>
    <alternativeName>
        <fullName evidence="13">Holliday junction nuclease RuvC</fullName>
    </alternativeName>
    <alternativeName>
        <fullName evidence="13">Holliday junction resolvase RuvC</fullName>
    </alternativeName>
</protein>
<comment type="catalytic activity">
    <reaction evidence="12 13">
        <text>Endonucleolytic cleavage at a junction such as a reciprocal single-stranded crossover between two homologous DNA duplexes (Holliday junction).</text>
        <dbReference type="EC" id="3.1.21.10"/>
    </reaction>
</comment>
<dbReference type="EMBL" id="CP043315">
    <property type="protein sequence ID" value="QEK38208.1"/>
    <property type="molecule type" value="Genomic_DNA"/>
</dbReference>
<dbReference type="GO" id="GO:0006281">
    <property type="term" value="P:DNA repair"/>
    <property type="evidence" value="ECO:0007669"/>
    <property type="project" value="UniProtKB-UniRule"/>
</dbReference>
<evidence type="ECO:0000256" key="6">
    <source>
        <dbReference type="ARBA" id="ARBA00022763"/>
    </source>
</evidence>
<evidence type="ECO:0000313" key="15">
    <source>
        <dbReference type="EMBL" id="QEK38208.1"/>
    </source>
</evidence>
<evidence type="ECO:0000256" key="1">
    <source>
        <dbReference type="ARBA" id="ARBA00009518"/>
    </source>
</evidence>
<dbReference type="EC" id="3.1.21.10" evidence="13 14"/>
<dbReference type="PANTHER" id="PTHR30194">
    <property type="entry name" value="CROSSOVER JUNCTION ENDODEOXYRIBONUCLEASE RUVC"/>
    <property type="match status" value="1"/>
</dbReference>
<keyword evidence="6 13" id="KW-0227">DNA damage</keyword>
<gene>
    <name evidence="13 15" type="primary">ruvC</name>
    <name evidence="15" type="ORF">FZC35_02415</name>
</gene>
<evidence type="ECO:0000256" key="9">
    <source>
        <dbReference type="ARBA" id="ARBA00023125"/>
    </source>
</evidence>
<dbReference type="GO" id="GO:0008821">
    <property type="term" value="F:crossover junction DNA endonuclease activity"/>
    <property type="evidence" value="ECO:0007669"/>
    <property type="project" value="UniProtKB-UniRule"/>
</dbReference>
<evidence type="ECO:0000256" key="7">
    <source>
        <dbReference type="ARBA" id="ARBA00022801"/>
    </source>
</evidence>
<dbReference type="InterPro" id="IPR012337">
    <property type="entry name" value="RNaseH-like_sf"/>
</dbReference>
<feature type="binding site" evidence="13">
    <location>
        <position position="7"/>
    </location>
    <ligand>
        <name>Mg(2+)</name>
        <dbReference type="ChEBI" id="CHEBI:18420"/>
        <label>1</label>
    </ligand>
</feature>
<dbReference type="Gene3D" id="3.30.420.10">
    <property type="entry name" value="Ribonuclease H-like superfamily/Ribonuclease H"/>
    <property type="match status" value="1"/>
</dbReference>
<evidence type="ECO:0000256" key="12">
    <source>
        <dbReference type="ARBA" id="ARBA00029354"/>
    </source>
</evidence>
<feature type="active site" evidence="13">
    <location>
        <position position="66"/>
    </location>
</feature>
<feature type="binding site" evidence="13">
    <location>
        <position position="137"/>
    </location>
    <ligand>
        <name>Mg(2+)</name>
        <dbReference type="ChEBI" id="CHEBI:18420"/>
        <label>1</label>
    </ligand>
</feature>
<evidence type="ECO:0000256" key="3">
    <source>
        <dbReference type="ARBA" id="ARBA00022722"/>
    </source>
</evidence>
<dbReference type="InterPro" id="IPR002176">
    <property type="entry name" value="X-over_junc_endoDNase_RuvC"/>
</dbReference>
<dbReference type="GO" id="GO:0009432">
    <property type="term" value="P:SOS response"/>
    <property type="evidence" value="ECO:0007669"/>
    <property type="project" value="UniProtKB-ARBA"/>
</dbReference>
<keyword evidence="16" id="KW-1185">Reference proteome</keyword>
<evidence type="ECO:0000256" key="14">
    <source>
        <dbReference type="NCBIfam" id="TIGR00228"/>
    </source>
</evidence>
<keyword evidence="3 13" id="KW-0540">Nuclease</keyword>
<comment type="function">
    <text evidence="13">The RuvA-RuvB-RuvC complex processes Holliday junction (HJ) DNA during genetic recombination and DNA repair. Endonuclease that resolves HJ intermediates. Cleaves cruciform DNA by making single-stranded nicks across the HJ at symmetrical positions within the homologous arms, yielding a 5'-phosphate and a 3'-hydroxyl group; requires a central core of homology in the junction. The consensus cleavage sequence is 5'-(A/T)TT(C/G)-3'. Cleavage occurs on the 3'-side of the TT dinucleotide at the point of strand exchange. HJ branch migration catalyzed by RuvA-RuvB allows RuvC to scan DNA until it finds its consensus sequence, where it cleaves and resolves the cruciform DNA.</text>
</comment>